<dbReference type="AlphaFoldDB" id="A0A9X6V7I4"/>
<proteinExistence type="predicted"/>
<dbReference type="EMBL" id="NTUS01000101">
    <property type="protein sequence ID" value="PFA94880.1"/>
    <property type="molecule type" value="Genomic_DNA"/>
</dbReference>
<protein>
    <submittedName>
        <fullName evidence="1">Uncharacterized protein</fullName>
    </submittedName>
</protein>
<reference evidence="1 2" key="1">
    <citation type="submission" date="2017-09" db="EMBL/GenBank/DDBJ databases">
        <title>Large-scale bioinformatics analysis of Bacillus genomes uncovers conserved roles of natural products in bacterial physiology.</title>
        <authorList>
            <consortium name="Agbiome Team Llc"/>
            <person name="Bleich R.M."/>
            <person name="Kirk G.J."/>
            <person name="Santa Maria K.C."/>
            <person name="Allen S.E."/>
            <person name="Farag S."/>
            <person name="Shank E.A."/>
            <person name="Bowers A."/>
        </authorList>
    </citation>
    <scope>NUCLEOTIDE SEQUENCE [LARGE SCALE GENOMIC DNA]</scope>
    <source>
        <strain evidence="1 2">AFS015413</strain>
    </source>
</reference>
<name>A0A9X6V7I4_BACTU</name>
<comment type="caution">
    <text evidence="1">The sequence shown here is derived from an EMBL/GenBank/DDBJ whole genome shotgun (WGS) entry which is preliminary data.</text>
</comment>
<sequence>MHKAEYIECPYCEHVHSDYHDYLEVGDLGGEFKMNCVGCKEQFKVDFYSVFWFETKKKKNYRVY</sequence>
<gene>
    <name evidence="1" type="ORF">CN398_24165</name>
</gene>
<evidence type="ECO:0000313" key="1">
    <source>
        <dbReference type="EMBL" id="PFA94880.1"/>
    </source>
</evidence>
<accession>A0A9X6V7I4</accession>
<evidence type="ECO:0000313" key="2">
    <source>
        <dbReference type="Proteomes" id="UP000220397"/>
    </source>
</evidence>
<organism evidence="1 2">
    <name type="scientific">Bacillus thuringiensis</name>
    <dbReference type="NCBI Taxonomy" id="1428"/>
    <lineage>
        <taxon>Bacteria</taxon>
        <taxon>Bacillati</taxon>
        <taxon>Bacillota</taxon>
        <taxon>Bacilli</taxon>
        <taxon>Bacillales</taxon>
        <taxon>Bacillaceae</taxon>
        <taxon>Bacillus</taxon>
        <taxon>Bacillus cereus group</taxon>
    </lineage>
</organism>
<dbReference type="Proteomes" id="UP000220397">
    <property type="component" value="Unassembled WGS sequence"/>
</dbReference>